<dbReference type="Proteomes" id="UP001595765">
    <property type="component" value="Unassembled WGS sequence"/>
</dbReference>
<evidence type="ECO:0000313" key="1">
    <source>
        <dbReference type="EMBL" id="MFC4034558.1"/>
    </source>
</evidence>
<sequence>MRVRTTMTDQQPDPENEARDEVFRQIAATAKSTEDFTNQASRAEALKNLAEAWAFLVSPSNSH</sequence>
<organism evidence="1 2">
    <name type="scientific">Streptomyces polygonati</name>
    <dbReference type="NCBI Taxonomy" id="1617087"/>
    <lineage>
        <taxon>Bacteria</taxon>
        <taxon>Bacillati</taxon>
        <taxon>Actinomycetota</taxon>
        <taxon>Actinomycetes</taxon>
        <taxon>Kitasatosporales</taxon>
        <taxon>Streptomycetaceae</taxon>
        <taxon>Streptomyces</taxon>
    </lineage>
</organism>
<gene>
    <name evidence="1" type="ORF">ACFO3J_24220</name>
</gene>
<name>A0ABV8HUA8_9ACTN</name>
<protein>
    <submittedName>
        <fullName evidence="1">Uncharacterized protein</fullName>
    </submittedName>
</protein>
<dbReference type="RefSeq" id="WP_386432873.1">
    <property type="nucleotide sequence ID" value="NZ_JBHSBB010000014.1"/>
</dbReference>
<reference evidence="2" key="1">
    <citation type="journal article" date="2019" name="Int. J. Syst. Evol. Microbiol.">
        <title>The Global Catalogue of Microorganisms (GCM) 10K type strain sequencing project: providing services to taxonomists for standard genome sequencing and annotation.</title>
        <authorList>
            <consortium name="The Broad Institute Genomics Platform"/>
            <consortium name="The Broad Institute Genome Sequencing Center for Infectious Disease"/>
            <person name="Wu L."/>
            <person name="Ma J."/>
        </authorList>
    </citation>
    <scope>NUCLEOTIDE SEQUENCE [LARGE SCALE GENOMIC DNA]</scope>
    <source>
        <strain evidence="2">CGMCC 4.7237</strain>
    </source>
</reference>
<keyword evidence="2" id="KW-1185">Reference proteome</keyword>
<accession>A0ABV8HUA8</accession>
<dbReference type="EMBL" id="JBHSBB010000014">
    <property type="protein sequence ID" value="MFC4034558.1"/>
    <property type="molecule type" value="Genomic_DNA"/>
</dbReference>
<proteinExistence type="predicted"/>
<evidence type="ECO:0000313" key="2">
    <source>
        <dbReference type="Proteomes" id="UP001595765"/>
    </source>
</evidence>
<comment type="caution">
    <text evidence="1">The sequence shown here is derived from an EMBL/GenBank/DDBJ whole genome shotgun (WGS) entry which is preliminary data.</text>
</comment>